<dbReference type="AlphaFoldDB" id="A0ABD1R4X0"/>
<dbReference type="Gene3D" id="1.10.110.10">
    <property type="entry name" value="Plant lipid-transfer and hydrophobic proteins"/>
    <property type="match status" value="1"/>
</dbReference>
<protein>
    <submittedName>
        <fullName evidence="11">Protein YLS3</fullName>
    </submittedName>
</protein>
<keyword evidence="5 9" id="KW-0732">Signal</keyword>
<dbReference type="Pfam" id="PF14368">
    <property type="entry name" value="LTP_2"/>
    <property type="match status" value="1"/>
</dbReference>
<dbReference type="PANTHER" id="PTHR33044">
    <property type="entry name" value="BIFUNCTIONAL INHIBITOR/LIPID-TRANSFER PROTEIN/SEED STORAGE 2S ALBUMIN SUPERFAMILY PROTEIN-RELATED"/>
    <property type="match status" value="1"/>
</dbReference>
<dbReference type="EMBL" id="JBFOLJ010000013">
    <property type="protein sequence ID" value="KAL2483151.1"/>
    <property type="molecule type" value="Genomic_DNA"/>
</dbReference>
<evidence type="ECO:0000313" key="11">
    <source>
        <dbReference type="EMBL" id="KAL2483151.1"/>
    </source>
</evidence>
<dbReference type="InterPro" id="IPR016140">
    <property type="entry name" value="Bifunc_inhib/LTP/seed_store"/>
</dbReference>
<feature type="signal peptide" evidence="9">
    <location>
        <begin position="1"/>
        <end position="22"/>
    </location>
</feature>
<evidence type="ECO:0000256" key="3">
    <source>
        <dbReference type="ARBA" id="ARBA00022475"/>
    </source>
</evidence>
<sequence length="167" mass="17903">MARKGAPVFCFVILMIVGCVSSDFAQDKKECANQLLSLSSCIRFVSGDVKAPTPSCCTELRKGTMNNILCLCILVRDRNEPGLGFKLNATLALRLPSVCHVQSNATACPDLLHLAPNSPEAQVFEQFGSSPSAGDLNTSSSCKLSAFGLAAARILPWFVLSVFFRSI</sequence>
<dbReference type="GO" id="GO:0098552">
    <property type="term" value="C:side of membrane"/>
    <property type="evidence" value="ECO:0007669"/>
    <property type="project" value="UniProtKB-KW"/>
</dbReference>
<accession>A0ABD1R4X0</accession>
<comment type="subcellular location">
    <subcellularLocation>
        <location evidence="1">Cell membrane</location>
        <topology evidence="1">Lipid-anchor</topology>
        <topology evidence="1">GPI-anchor</topology>
    </subcellularLocation>
</comment>
<dbReference type="GO" id="GO:0005886">
    <property type="term" value="C:plasma membrane"/>
    <property type="evidence" value="ECO:0007669"/>
    <property type="project" value="UniProtKB-SubCell"/>
</dbReference>
<evidence type="ECO:0000259" key="10">
    <source>
        <dbReference type="SMART" id="SM00499"/>
    </source>
</evidence>
<name>A0ABD1R4X0_9LAMI</name>
<keyword evidence="6" id="KW-1015">Disulfide bond</keyword>
<evidence type="ECO:0000256" key="7">
    <source>
        <dbReference type="ARBA" id="ARBA00023180"/>
    </source>
</evidence>
<gene>
    <name evidence="11" type="ORF">Fot_44595</name>
</gene>
<comment type="similarity">
    <text evidence="2">Belongs to the plant LTP family.</text>
</comment>
<dbReference type="Proteomes" id="UP001604277">
    <property type="component" value="Unassembled WGS sequence"/>
</dbReference>
<comment type="caution">
    <text evidence="11">The sequence shown here is derived from an EMBL/GenBank/DDBJ whole genome shotgun (WGS) entry which is preliminary data.</text>
</comment>
<dbReference type="InterPro" id="IPR036312">
    <property type="entry name" value="Bifun_inhib/LTP/seed_sf"/>
</dbReference>
<evidence type="ECO:0000256" key="2">
    <source>
        <dbReference type="ARBA" id="ARBA00009748"/>
    </source>
</evidence>
<keyword evidence="3" id="KW-1003">Cell membrane</keyword>
<keyword evidence="8" id="KW-0449">Lipoprotein</keyword>
<evidence type="ECO:0000256" key="4">
    <source>
        <dbReference type="ARBA" id="ARBA00022622"/>
    </source>
</evidence>
<feature type="chain" id="PRO_5044747995" evidence="9">
    <location>
        <begin position="23"/>
        <end position="167"/>
    </location>
</feature>
<dbReference type="InterPro" id="IPR043325">
    <property type="entry name" value="LTSS"/>
</dbReference>
<keyword evidence="7" id="KW-0325">Glycoprotein</keyword>
<dbReference type="SUPFAM" id="SSF47699">
    <property type="entry name" value="Bifunctional inhibitor/lipid-transfer protein/seed storage 2S albumin"/>
    <property type="match status" value="1"/>
</dbReference>
<feature type="domain" description="Bifunctional inhibitor/plant lipid transfer protein/seed storage helical" evidence="10">
    <location>
        <begin position="31"/>
        <end position="108"/>
    </location>
</feature>
<organism evidence="11 12">
    <name type="scientific">Forsythia ovata</name>
    <dbReference type="NCBI Taxonomy" id="205694"/>
    <lineage>
        <taxon>Eukaryota</taxon>
        <taxon>Viridiplantae</taxon>
        <taxon>Streptophyta</taxon>
        <taxon>Embryophyta</taxon>
        <taxon>Tracheophyta</taxon>
        <taxon>Spermatophyta</taxon>
        <taxon>Magnoliopsida</taxon>
        <taxon>eudicotyledons</taxon>
        <taxon>Gunneridae</taxon>
        <taxon>Pentapetalae</taxon>
        <taxon>asterids</taxon>
        <taxon>lamiids</taxon>
        <taxon>Lamiales</taxon>
        <taxon>Oleaceae</taxon>
        <taxon>Forsythieae</taxon>
        <taxon>Forsythia</taxon>
    </lineage>
</organism>
<dbReference type="SMART" id="SM00499">
    <property type="entry name" value="AAI"/>
    <property type="match status" value="1"/>
</dbReference>
<dbReference type="PROSITE" id="PS51257">
    <property type="entry name" value="PROKAR_LIPOPROTEIN"/>
    <property type="match status" value="1"/>
</dbReference>
<keyword evidence="4" id="KW-0336">GPI-anchor</keyword>
<evidence type="ECO:0000256" key="9">
    <source>
        <dbReference type="SAM" id="SignalP"/>
    </source>
</evidence>
<evidence type="ECO:0000256" key="6">
    <source>
        <dbReference type="ARBA" id="ARBA00023157"/>
    </source>
</evidence>
<proteinExistence type="inferred from homology"/>
<keyword evidence="4" id="KW-0472">Membrane</keyword>
<dbReference type="CDD" id="cd00010">
    <property type="entry name" value="AAI_LTSS"/>
    <property type="match status" value="1"/>
</dbReference>
<evidence type="ECO:0000256" key="8">
    <source>
        <dbReference type="ARBA" id="ARBA00023288"/>
    </source>
</evidence>
<evidence type="ECO:0000313" key="12">
    <source>
        <dbReference type="Proteomes" id="UP001604277"/>
    </source>
</evidence>
<evidence type="ECO:0000256" key="5">
    <source>
        <dbReference type="ARBA" id="ARBA00022729"/>
    </source>
</evidence>
<reference evidence="12" key="1">
    <citation type="submission" date="2024-07" db="EMBL/GenBank/DDBJ databases">
        <title>Two chromosome-level genome assemblies of Korean endemic species Abeliophyllum distichum and Forsythia ovata (Oleaceae).</title>
        <authorList>
            <person name="Jang H."/>
        </authorList>
    </citation>
    <scope>NUCLEOTIDE SEQUENCE [LARGE SCALE GENOMIC DNA]</scope>
</reference>
<evidence type="ECO:0000256" key="1">
    <source>
        <dbReference type="ARBA" id="ARBA00004609"/>
    </source>
</evidence>
<keyword evidence="12" id="KW-1185">Reference proteome</keyword>